<keyword evidence="4 6" id="KW-0547">Nucleotide-binding</keyword>
<dbReference type="FunFam" id="1.20.1200.10:FF:000001">
    <property type="entry name" value="Cob(I)yrinic acid a,c-diamide adenosyltransferase"/>
    <property type="match status" value="1"/>
</dbReference>
<dbReference type="InterPro" id="IPR016030">
    <property type="entry name" value="CblAdoTrfase-like"/>
</dbReference>
<dbReference type="AlphaFoldDB" id="A0A5C7FYL5"/>
<dbReference type="InterPro" id="IPR036451">
    <property type="entry name" value="CblAdoTrfase-like_sf"/>
</dbReference>
<organism evidence="8 9">
    <name type="scientific">Neolewinella aurantiaca</name>
    <dbReference type="NCBI Taxonomy" id="2602767"/>
    <lineage>
        <taxon>Bacteria</taxon>
        <taxon>Pseudomonadati</taxon>
        <taxon>Bacteroidota</taxon>
        <taxon>Saprospiria</taxon>
        <taxon>Saprospirales</taxon>
        <taxon>Lewinellaceae</taxon>
        <taxon>Neolewinella</taxon>
    </lineage>
</organism>
<comment type="similarity">
    <text evidence="1 6">Belongs to the Cob(I)alamin adenosyltransferase family.</text>
</comment>
<evidence type="ECO:0000256" key="5">
    <source>
        <dbReference type="ARBA" id="ARBA00022840"/>
    </source>
</evidence>
<keyword evidence="3 6" id="KW-0808">Transferase</keyword>
<comment type="subunit">
    <text evidence="2">Homotrimer.</text>
</comment>
<gene>
    <name evidence="8" type="ORF">FUA23_00490</name>
</gene>
<reference evidence="8 9" key="1">
    <citation type="submission" date="2019-08" db="EMBL/GenBank/DDBJ databases">
        <title>Lewinella sp. strain SSH13 Genome sequencing and assembly.</title>
        <authorList>
            <person name="Kim I."/>
        </authorList>
    </citation>
    <scope>NUCLEOTIDE SEQUENCE [LARGE SCALE GENOMIC DNA]</scope>
    <source>
        <strain evidence="8 9">SSH13</strain>
    </source>
</reference>
<keyword evidence="9" id="KW-1185">Reference proteome</keyword>
<comment type="catalytic activity">
    <reaction evidence="6">
        <text>2 cob(II)alamin + reduced [electron-transfer flavoprotein] + 2 ATP = 2 adenosylcob(III)alamin + 2 triphosphate + oxidized [electron-transfer flavoprotein] + 3 H(+)</text>
        <dbReference type="Rhea" id="RHEA:28671"/>
        <dbReference type="Rhea" id="RHEA-COMP:10685"/>
        <dbReference type="Rhea" id="RHEA-COMP:10686"/>
        <dbReference type="ChEBI" id="CHEBI:15378"/>
        <dbReference type="ChEBI" id="CHEBI:16304"/>
        <dbReference type="ChEBI" id="CHEBI:18036"/>
        <dbReference type="ChEBI" id="CHEBI:18408"/>
        <dbReference type="ChEBI" id="CHEBI:30616"/>
        <dbReference type="ChEBI" id="CHEBI:57692"/>
        <dbReference type="ChEBI" id="CHEBI:58307"/>
        <dbReference type="EC" id="2.5.1.17"/>
    </reaction>
</comment>
<feature type="domain" description="Cobalamin adenosyltransferase-like" evidence="7">
    <location>
        <begin position="3"/>
        <end position="164"/>
    </location>
</feature>
<evidence type="ECO:0000313" key="9">
    <source>
        <dbReference type="Proteomes" id="UP000321907"/>
    </source>
</evidence>
<keyword evidence="5 6" id="KW-0067">ATP-binding</keyword>
<evidence type="ECO:0000256" key="2">
    <source>
        <dbReference type="ARBA" id="ARBA00011233"/>
    </source>
</evidence>
<evidence type="ECO:0000256" key="3">
    <source>
        <dbReference type="ARBA" id="ARBA00022679"/>
    </source>
</evidence>
<evidence type="ECO:0000256" key="1">
    <source>
        <dbReference type="ARBA" id="ARBA00007487"/>
    </source>
</evidence>
<comment type="pathway">
    <text evidence="6">Cofactor biosynthesis; adenosylcobalamin biosynthesis; adenosylcobalamin from cob(II)yrinate a,c-diamide: step 2/7.</text>
</comment>
<dbReference type="GO" id="GO:0009236">
    <property type="term" value="P:cobalamin biosynthetic process"/>
    <property type="evidence" value="ECO:0007669"/>
    <property type="project" value="UniProtKB-UniRule"/>
</dbReference>
<dbReference type="RefSeq" id="WP_147928737.1">
    <property type="nucleotide sequence ID" value="NZ_VOXD01000001.1"/>
</dbReference>
<dbReference type="NCBIfam" id="TIGR00636">
    <property type="entry name" value="PduO_Nterm"/>
    <property type="match status" value="1"/>
</dbReference>
<dbReference type="OrthoDB" id="9778896at2"/>
<dbReference type="GO" id="GO:0005524">
    <property type="term" value="F:ATP binding"/>
    <property type="evidence" value="ECO:0007669"/>
    <property type="project" value="UniProtKB-UniRule"/>
</dbReference>
<comment type="caution">
    <text evidence="8">The sequence shown here is derived from an EMBL/GenBank/DDBJ whole genome shotgun (WGS) entry which is preliminary data.</text>
</comment>
<dbReference type="Proteomes" id="UP000321907">
    <property type="component" value="Unassembled WGS sequence"/>
</dbReference>
<evidence type="ECO:0000313" key="8">
    <source>
        <dbReference type="EMBL" id="TXF91696.1"/>
    </source>
</evidence>
<dbReference type="Gene3D" id="1.20.1200.10">
    <property type="entry name" value="Cobalamin adenosyltransferase-like"/>
    <property type="match status" value="1"/>
</dbReference>
<sequence>MKIYTKTGDEGQTGLYSGKRLSKAHPRVEAYGTVDELNAFVGLLRDHVEDDAISAELLAQQHHLFALGAAMADDRPGQAYQLPEDAATNLEARMDAMNESLPKMTHFILPGGAPVLSYAHLCRTVCRRAERRTVELAEVVEMDRSIVVYLNRLSDYFFVLGRYLAQRGGIEEVKWIS</sequence>
<evidence type="ECO:0000256" key="4">
    <source>
        <dbReference type="ARBA" id="ARBA00022741"/>
    </source>
</evidence>
<evidence type="ECO:0000259" key="7">
    <source>
        <dbReference type="Pfam" id="PF01923"/>
    </source>
</evidence>
<comment type="catalytic activity">
    <reaction evidence="6">
        <text>2 cob(II)yrinate a,c diamide + reduced [electron-transfer flavoprotein] + 2 ATP = 2 adenosylcob(III)yrinate a,c-diamide + 2 triphosphate + oxidized [electron-transfer flavoprotein] + 3 H(+)</text>
        <dbReference type="Rhea" id="RHEA:11528"/>
        <dbReference type="Rhea" id="RHEA-COMP:10685"/>
        <dbReference type="Rhea" id="RHEA-COMP:10686"/>
        <dbReference type="ChEBI" id="CHEBI:15378"/>
        <dbReference type="ChEBI" id="CHEBI:18036"/>
        <dbReference type="ChEBI" id="CHEBI:30616"/>
        <dbReference type="ChEBI" id="CHEBI:57692"/>
        <dbReference type="ChEBI" id="CHEBI:58307"/>
        <dbReference type="ChEBI" id="CHEBI:58503"/>
        <dbReference type="ChEBI" id="CHEBI:58537"/>
        <dbReference type="EC" id="2.5.1.17"/>
    </reaction>
</comment>
<dbReference type="EC" id="2.5.1.17" evidence="6"/>
<dbReference type="Pfam" id="PF01923">
    <property type="entry name" value="Cob_adeno_trans"/>
    <property type="match status" value="1"/>
</dbReference>
<proteinExistence type="inferred from homology"/>
<name>A0A5C7FYL5_9BACT</name>
<accession>A0A5C7FYL5</accession>
<dbReference type="SUPFAM" id="SSF89028">
    <property type="entry name" value="Cobalamin adenosyltransferase-like"/>
    <property type="match status" value="1"/>
</dbReference>
<dbReference type="EMBL" id="VOXD01000001">
    <property type="protein sequence ID" value="TXF91696.1"/>
    <property type="molecule type" value="Genomic_DNA"/>
</dbReference>
<keyword evidence="6" id="KW-0169">Cobalamin biosynthesis</keyword>
<evidence type="ECO:0000256" key="6">
    <source>
        <dbReference type="RuleBase" id="RU366026"/>
    </source>
</evidence>
<dbReference type="PANTHER" id="PTHR12213:SF0">
    <property type="entry name" value="CORRINOID ADENOSYLTRANSFERASE MMAB"/>
    <property type="match status" value="1"/>
</dbReference>
<dbReference type="PANTHER" id="PTHR12213">
    <property type="entry name" value="CORRINOID ADENOSYLTRANSFERASE"/>
    <property type="match status" value="1"/>
</dbReference>
<dbReference type="InterPro" id="IPR029499">
    <property type="entry name" value="PduO-typ"/>
</dbReference>
<dbReference type="UniPathway" id="UPA00148">
    <property type="reaction ID" value="UER00233"/>
</dbReference>
<dbReference type="GO" id="GO:0008817">
    <property type="term" value="F:corrinoid adenosyltransferase activity"/>
    <property type="evidence" value="ECO:0007669"/>
    <property type="project" value="UniProtKB-UniRule"/>
</dbReference>
<protein>
    <recommendedName>
        <fullName evidence="6">Corrinoid adenosyltransferase</fullName>
        <ecNumber evidence="6">2.5.1.17</ecNumber>
    </recommendedName>
    <alternativeName>
        <fullName evidence="6">Cob(II)alamin adenosyltransferase</fullName>
    </alternativeName>
    <alternativeName>
        <fullName evidence="6">Cob(II)yrinic acid a,c-diamide adenosyltransferase</fullName>
    </alternativeName>
    <alternativeName>
        <fullName evidence="6">Cobinamide/cobalamin adenosyltransferase</fullName>
    </alternativeName>
</protein>